<dbReference type="GO" id="GO:0000287">
    <property type="term" value="F:magnesium ion binding"/>
    <property type="evidence" value="ECO:0007669"/>
    <property type="project" value="InterPro"/>
</dbReference>
<dbReference type="InterPro" id="IPR005843">
    <property type="entry name" value="A-D-PHexomutase_C"/>
</dbReference>
<gene>
    <name evidence="12" type="ORF">DFR44_11146</name>
</gene>
<dbReference type="Pfam" id="PF02879">
    <property type="entry name" value="PGM_PMM_II"/>
    <property type="match status" value="1"/>
</dbReference>
<accession>A0A4R6Y7H8</accession>
<dbReference type="Pfam" id="PF02880">
    <property type="entry name" value="PGM_PMM_III"/>
    <property type="match status" value="1"/>
</dbReference>
<dbReference type="InterPro" id="IPR005841">
    <property type="entry name" value="Alpha-D-phosphohexomutase_SF"/>
</dbReference>
<evidence type="ECO:0000259" key="10">
    <source>
        <dbReference type="Pfam" id="PF02879"/>
    </source>
</evidence>
<reference evidence="12 13" key="1">
    <citation type="submission" date="2019-03" db="EMBL/GenBank/DDBJ databases">
        <title>Genomic Encyclopedia of Type Strains, Phase IV (KMG-IV): sequencing the most valuable type-strain genomes for metagenomic binning, comparative biology and taxonomic classification.</title>
        <authorList>
            <person name="Goeker M."/>
        </authorList>
    </citation>
    <scope>NUCLEOTIDE SEQUENCE [LARGE SCALE GENOMIC DNA]</scope>
    <source>
        <strain evidence="12 13">DSM 102852</strain>
    </source>
</reference>
<comment type="cofactor">
    <cofactor evidence="1">
        <name>Mg(2+)</name>
        <dbReference type="ChEBI" id="CHEBI:18420"/>
    </cofactor>
</comment>
<dbReference type="InterPro" id="IPR016055">
    <property type="entry name" value="A-D-PHexomutase_a/b/a-I/II/III"/>
</dbReference>
<feature type="domain" description="Alpha-D-phosphohexomutase C-terminal" evidence="8">
    <location>
        <begin position="376"/>
        <end position="450"/>
    </location>
</feature>
<evidence type="ECO:0000256" key="3">
    <source>
        <dbReference type="ARBA" id="ARBA00022553"/>
    </source>
</evidence>
<name>A0A4R6Y7H8_9BURK</name>
<dbReference type="PANTHER" id="PTHR43771:SF2">
    <property type="entry name" value="PHOSPHOMANNOMUTASE_PHOSPHOGLUCOMUTASE"/>
    <property type="match status" value="1"/>
</dbReference>
<evidence type="ECO:0000259" key="11">
    <source>
        <dbReference type="Pfam" id="PF02880"/>
    </source>
</evidence>
<evidence type="ECO:0000259" key="9">
    <source>
        <dbReference type="Pfam" id="PF02878"/>
    </source>
</evidence>
<evidence type="ECO:0000256" key="1">
    <source>
        <dbReference type="ARBA" id="ARBA00001946"/>
    </source>
</evidence>
<keyword evidence="4 7" id="KW-0479">Metal-binding</keyword>
<dbReference type="SUPFAM" id="SSF55957">
    <property type="entry name" value="Phosphoglucomutase, C-terminal domain"/>
    <property type="match status" value="1"/>
</dbReference>
<dbReference type="CDD" id="cd03089">
    <property type="entry name" value="PMM_PGM"/>
    <property type="match status" value="1"/>
</dbReference>
<feature type="domain" description="Alpha-D-phosphohexomutase alpha/beta/alpha" evidence="10">
    <location>
        <begin position="154"/>
        <end position="249"/>
    </location>
</feature>
<dbReference type="InterPro" id="IPR016066">
    <property type="entry name" value="A-D-PHexomutase_CS"/>
</dbReference>
<evidence type="ECO:0000259" key="8">
    <source>
        <dbReference type="Pfam" id="PF00408"/>
    </source>
</evidence>
<evidence type="ECO:0000256" key="7">
    <source>
        <dbReference type="RuleBase" id="RU004326"/>
    </source>
</evidence>
<keyword evidence="5 7" id="KW-0460">Magnesium</keyword>
<protein>
    <submittedName>
        <fullName evidence="12">Phosphomannomutase</fullName>
    </submittedName>
</protein>
<dbReference type="GO" id="GO:0005975">
    <property type="term" value="P:carbohydrate metabolic process"/>
    <property type="evidence" value="ECO:0007669"/>
    <property type="project" value="InterPro"/>
</dbReference>
<dbReference type="Gene3D" id="3.40.120.10">
    <property type="entry name" value="Alpha-D-Glucose-1,6-Bisphosphate, subunit A, domain 3"/>
    <property type="match status" value="3"/>
</dbReference>
<proteinExistence type="inferred from homology"/>
<sequence>MIKSIFKAYDIRGVVDETLTEQAVRQIGHALGTEAQQRGLTDMVLGRDGRLSGERLLNALAQGIVLAGVNVIDVGMVPTPVVYFATKHLQTGSGVAVTGSHNPPEYNGLKMMLGGDTLYGDMISGLYERIVKGDLHTAQQHGVIKTLDILPVFLEALLQDVKLARPMKIAVDCGNGVGGVAAVEIFKRLGCEVTELFCDVDGHFPNHHPDPADPHNLVDLQNILRTTDAEVGLAFDGDADRLGVVTKDGQIIYPDRLSMLFAQDILQSHQGATVIFDAKCSAHLAPWIRQHGGTPLMWKTGHSLMKAKLREVGAAAVFAGEMSGHLYFNDRWSGFDDGLYAGARLLEILSRQPQSTDAKEVTRVLNELPQGISTPEINVKVKEGEGPHIVELFKTHIKFDNAQVNTVDGLRVDFSDGFGLVRSSNTTPVLVLRFEANDEAGLERIKAQFRTGLQRIAPDLNVTF</sequence>
<dbReference type="Pfam" id="PF00408">
    <property type="entry name" value="PGM_PMM_IV"/>
    <property type="match status" value="1"/>
</dbReference>
<dbReference type="InterPro" id="IPR036900">
    <property type="entry name" value="A-D-PHexomutase_C_sf"/>
</dbReference>
<dbReference type="InterPro" id="IPR005844">
    <property type="entry name" value="A-D-PHexomutase_a/b/a-I"/>
</dbReference>
<dbReference type="PRINTS" id="PR00509">
    <property type="entry name" value="PGMPMM"/>
</dbReference>
<evidence type="ECO:0000256" key="5">
    <source>
        <dbReference type="ARBA" id="ARBA00022842"/>
    </source>
</evidence>
<dbReference type="InterPro" id="IPR005845">
    <property type="entry name" value="A-D-PHexomutase_a/b/a-II"/>
</dbReference>
<evidence type="ECO:0000313" key="12">
    <source>
        <dbReference type="EMBL" id="TDR31283.1"/>
    </source>
</evidence>
<dbReference type="Gene3D" id="3.30.310.50">
    <property type="entry name" value="Alpha-D-phosphohexomutase, C-terminal domain"/>
    <property type="match status" value="1"/>
</dbReference>
<dbReference type="PANTHER" id="PTHR43771">
    <property type="entry name" value="PHOSPHOMANNOMUTASE"/>
    <property type="match status" value="1"/>
</dbReference>
<evidence type="ECO:0000256" key="6">
    <source>
        <dbReference type="ARBA" id="ARBA00023235"/>
    </source>
</evidence>
<dbReference type="AlphaFoldDB" id="A0A4R6Y7H8"/>
<dbReference type="GO" id="GO:0016868">
    <property type="term" value="F:intramolecular phosphotransferase activity"/>
    <property type="evidence" value="ECO:0007669"/>
    <property type="project" value="InterPro"/>
</dbReference>
<keyword evidence="6" id="KW-0413">Isomerase</keyword>
<dbReference type="EMBL" id="SNZE01000011">
    <property type="protein sequence ID" value="TDR31283.1"/>
    <property type="molecule type" value="Genomic_DNA"/>
</dbReference>
<keyword evidence="3" id="KW-0597">Phosphoprotein</keyword>
<dbReference type="SUPFAM" id="SSF53738">
    <property type="entry name" value="Phosphoglucomutase, first 3 domains"/>
    <property type="match status" value="3"/>
</dbReference>
<evidence type="ECO:0000256" key="2">
    <source>
        <dbReference type="ARBA" id="ARBA00010231"/>
    </source>
</evidence>
<dbReference type="Proteomes" id="UP000294480">
    <property type="component" value="Unassembled WGS sequence"/>
</dbReference>
<dbReference type="PROSITE" id="PS00710">
    <property type="entry name" value="PGM_PMM"/>
    <property type="match status" value="1"/>
</dbReference>
<dbReference type="Pfam" id="PF02878">
    <property type="entry name" value="PGM_PMM_I"/>
    <property type="match status" value="1"/>
</dbReference>
<organism evidence="12 13">
    <name type="scientific">Hydromonas duriensis</name>
    <dbReference type="NCBI Taxonomy" id="1527608"/>
    <lineage>
        <taxon>Bacteria</taxon>
        <taxon>Pseudomonadati</taxon>
        <taxon>Pseudomonadota</taxon>
        <taxon>Betaproteobacteria</taxon>
        <taxon>Burkholderiales</taxon>
        <taxon>Burkholderiaceae</taxon>
        <taxon>Hydromonas</taxon>
    </lineage>
</organism>
<comment type="caution">
    <text evidence="12">The sequence shown here is derived from an EMBL/GenBank/DDBJ whole genome shotgun (WGS) entry which is preliminary data.</text>
</comment>
<evidence type="ECO:0000313" key="13">
    <source>
        <dbReference type="Proteomes" id="UP000294480"/>
    </source>
</evidence>
<comment type="similarity">
    <text evidence="2 7">Belongs to the phosphohexose mutase family.</text>
</comment>
<feature type="domain" description="Alpha-D-phosphohexomutase alpha/beta/alpha" evidence="11">
    <location>
        <begin position="254"/>
        <end position="355"/>
    </location>
</feature>
<evidence type="ECO:0000256" key="4">
    <source>
        <dbReference type="ARBA" id="ARBA00022723"/>
    </source>
</evidence>
<feature type="domain" description="Alpha-D-phosphohexomutase alpha/beta/alpha" evidence="9">
    <location>
        <begin position="4"/>
        <end position="131"/>
    </location>
</feature>
<keyword evidence="13" id="KW-1185">Reference proteome</keyword>
<dbReference type="InterPro" id="IPR005846">
    <property type="entry name" value="A-D-PHexomutase_a/b/a-III"/>
</dbReference>